<evidence type="ECO:0000256" key="12">
    <source>
        <dbReference type="HAMAP-Rule" id="MF_01462"/>
    </source>
</evidence>
<dbReference type="Proteomes" id="UP000245657">
    <property type="component" value="Unassembled WGS sequence"/>
</dbReference>
<evidence type="ECO:0000256" key="3">
    <source>
        <dbReference type="ARBA" id="ARBA00022426"/>
    </source>
</evidence>
<dbReference type="AlphaFoldDB" id="A0A2V2N0L7"/>
<gene>
    <name evidence="12" type="primary">cbiM</name>
    <name evidence="13" type="ORF">DK846_17000</name>
</gene>
<dbReference type="Pfam" id="PF01891">
    <property type="entry name" value="CbiM"/>
    <property type="match status" value="1"/>
</dbReference>
<keyword evidence="10 12" id="KW-0472">Membrane</keyword>
<comment type="function">
    <text evidence="12">Part of the energy-coupling factor (ECF) transporter complex CbiMNOQ involved in cobalt import.</text>
</comment>
<evidence type="ECO:0000313" key="14">
    <source>
        <dbReference type="Proteomes" id="UP000245657"/>
    </source>
</evidence>
<keyword evidence="8 12" id="KW-1133">Transmembrane helix</keyword>
<comment type="subcellular location">
    <subcellularLocation>
        <location evidence="1">Cell inner membrane</location>
        <topology evidence="1">Multi-pass membrane protein</topology>
    </subcellularLocation>
    <subcellularLocation>
        <location evidence="12">Cell membrane</location>
        <topology evidence="12">Multi-pass membrane protein</topology>
    </subcellularLocation>
</comment>
<accession>A0A2V2N0L7</accession>
<feature type="transmembrane region" description="Helical" evidence="12">
    <location>
        <begin position="80"/>
        <end position="100"/>
    </location>
</feature>
<comment type="pathway">
    <text evidence="2 12">Cofactor biosynthesis; adenosylcobalamin biosynthesis.</text>
</comment>
<feature type="transmembrane region" description="Helical" evidence="12">
    <location>
        <begin position="42"/>
        <end position="60"/>
    </location>
</feature>
<evidence type="ECO:0000256" key="4">
    <source>
        <dbReference type="ARBA" id="ARBA00022448"/>
    </source>
</evidence>
<dbReference type="HAMAP" id="MF_01462">
    <property type="entry name" value="CbiM"/>
    <property type="match status" value="1"/>
</dbReference>
<feature type="transmembrane region" description="Helical" evidence="12">
    <location>
        <begin position="136"/>
        <end position="155"/>
    </location>
</feature>
<keyword evidence="5 12" id="KW-1003">Cell membrane</keyword>
<organism evidence="13 14">
    <name type="scientific">Methanospirillum lacunae</name>
    <dbReference type="NCBI Taxonomy" id="668570"/>
    <lineage>
        <taxon>Archaea</taxon>
        <taxon>Methanobacteriati</taxon>
        <taxon>Methanobacteriota</taxon>
        <taxon>Stenosarchaea group</taxon>
        <taxon>Methanomicrobia</taxon>
        <taxon>Methanomicrobiales</taxon>
        <taxon>Methanospirillaceae</taxon>
        <taxon>Methanospirillum</taxon>
    </lineage>
</organism>
<dbReference type="InterPro" id="IPR002751">
    <property type="entry name" value="CbiM/NikMN"/>
</dbReference>
<keyword evidence="9 12" id="KW-0406">Ion transport</keyword>
<keyword evidence="11 12" id="KW-0170">Cobalt</keyword>
<protein>
    <recommendedName>
        <fullName evidence="12">Putative cobalt transport protein CbiM</fullName>
    </recommendedName>
    <alternativeName>
        <fullName evidence="12">Energy-coupling factor transporter probable substrate-capture protein CbiM</fullName>
        <shortName evidence="12">ECF transporter S component CbiM</shortName>
    </alternativeName>
</protein>
<dbReference type="InterPro" id="IPR018024">
    <property type="entry name" value="CbiM"/>
</dbReference>
<feature type="transmembrane region" description="Helical" evidence="12">
    <location>
        <begin position="112"/>
        <end position="130"/>
    </location>
</feature>
<evidence type="ECO:0000256" key="2">
    <source>
        <dbReference type="ARBA" id="ARBA00004953"/>
    </source>
</evidence>
<keyword evidence="6 12" id="KW-0169">Cobalamin biosynthesis</keyword>
<dbReference type="GO" id="GO:0015087">
    <property type="term" value="F:cobalt ion transmembrane transporter activity"/>
    <property type="evidence" value="ECO:0007669"/>
    <property type="project" value="UniProtKB-UniRule"/>
</dbReference>
<feature type="transmembrane region" description="Helical" evidence="12">
    <location>
        <begin position="162"/>
        <end position="181"/>
    </location>
</feature>
<evidence type="ECO:0000256" key="6">
    <source>
        <dbReference type="ARBA" id="ARBA00022573"/>
    </source>
</evidence>
<keyword evidence="4 12" id="KW-0813">Transport</keyword>
<comment type="similarity">
    <text evidence="12">Belongs to the CbiM family.</text>
</comment>
<dbReference type="PANTHER" id="PTHR43627">
    <property type="match status" value="1"/>
</dbReference>
<dbReference type="GO" id="GO:0043190">
    <property type="term" value="C:ATP-binding cassette (ABC) transporter complex"/>
    <property type="evidence" value="ECO:0007669"/>
    <property type="project" value="InterPro"/>
</dbReference>
<evidence type="ECO:0000313" key="13">
    <source>
        <dbReference type="EMBL" id="PWR69717.1"/>
    </source>
</evidence>
<dbReference type="NCBIfam" id="TIGR00123">
    <property type="entry name" value="cbiM"/>
    <property type="match status" value="1"/>
</dbReference>
<comment type="caution">
    <text evidence="13">The sequence shown here is derived from an EMBL/GenBank/DDBJ whole genome shotgun (WGS) entry which is preliminary data.</text>
</comment>
<dbReference type="Gene3D" id="1.10.1760.20">
    <property type="match status" value="1"/>
</dbReference>
<feature type="transmembrane region" description="Helical" evidence="12">
    <location>
        <begin position="14"/>
        <end position="35"/>
    </location>
</feature>
<dbReference type="OrthoDB" id="30946at2157"/>
<reference evidence="13 14" key="1">
    <citation type="submission" date="2018-05" db="EMBL/GenBank/DDBJ databases">
        <title>Draft genome of Methanospirillum lacunae Ki8-1.</title>
        <authorList>
            <person name="Dueholm M.S."/>
            <person name="Nielsen P.H."/>
            <person name="Bakmann L.F."/>
            <person name="Otzen D.E."/>
        </authorList>
    </citation>
    <scope>NUCLEOTIDE SEQUENCE [LARGE SCALE GENOMIC DNA]</scope>
    <source>
        <strain evidence="13 14">Ki8-1</strain>
    </source>
</reference>
<evidence type="ECO:0000256" key="11">
    <source>
        <dbReference type="ARBA" id="ARBA00023285"/>
    </source>
</evidence>
<evidence type="ECO:0000256" key="7">
    <source>
        <dbReference type="ARBA" id="ARBA00022692"/>
    </source>
</evidence>
<keyword evidence="3 12" id="KW-0171">Cobalt transport</keyword>
<name>A0A2V2N0L7_9EURY</name>
<evidence type="ECO:0000256" key="9">
    <source>
        <dbReference type="ARBA" id="ARBA00023065"/>
    </source>
</evidence>
<evidence type="ECO:0000256" key="8">
    <source>
        <dbReference type="ARBA" id="ARBA00022989"/>
    </source>
</evidence>
<dbReference type="EMBL" id="QGMY01000019">
    <property type="protein sequence ID" value="PWR69717.1"/>
    <property type="molecule type" value="Genomic_DNA"/>
</dbReference>
<keyword evidence="14" id="KW-1185">Reference proteome</keyword>
<feature type="transmembrane region" description="Helical" evidence="12">
    <location>
        <begin position="187"/>
        <end position="205"/>
    </location>
</feature>
<dbReference type="UniPathway" id="UPA00148"/>
<dbReference type="GO" id="GO:0009236">
    <property type="term" value="P:cobalamin biosynthetic process"/>
    <property type="evidence" value="ECO:0007669"/>
    <property type="project" value="UniProtKB-UniRule"/>
</dbReference>
<sequence length="238" mass="25482">MHIMEGFLPWQWCLVWWIIAIPFLVLGVIQLRSMIKKDRDNLPLLGVCGAFIFILSALKLPSVTGSCSHPTGTGLSTMCFGVFITSVIGAIVLLFQALFLAHGGLSTMGANMVSMAIGGPVVGYALYKILKDTSVNIYVTVFLVSAVADMVTYIITSLELALAYPAAVGGVAASFGAFFSIFAVTQIPLSIVEGCVLALVFKYIVALKPEILLKLNVFSEEQISRAGAQEYSTSKTEA</sequence>
<evidence type="ECO:0000256" key="5">
    <source>
        <dbReference type="ARBA" id="ARBA00022475"/>
    </source>
</evidence>
<keyword evidence="7 12" id="KW-0812">Transmembrane</keyword>
<dbReference type="PANTHER" id="PTHR43627:SF1">
    <property type="entry name" value="COBALT TRANSPORT PROTEIN CBIM"/>
    <property type="match status" value="1"/>
</dbReference>
<dbReference type="NCBIfam" id="NF006184">
    <property type="entry name" value="PRK08319.1"/>
    <property type="match status" value="1"/>
</dbReference>
<dbReference type="GeneID" id="97547187"/>
<proteinExistence type="inferred from homology"/>
<dbReference type="RefSeq" id="WP_109970198.1">
    <property type="nucleotide sequence ID" value="NZ_CP176093.1"/>
</dbReference>
<evidence type="ECO:0000256" key="1">
    <source>
        <dbReference type="ARBA" id="ARBA00004429"/>
    </source>
</evidence>
<comment type="subunit">
    <text evidence="12">Forms an energy-coupling factor (ECF) transporter complex composed of an ATP-binding protein (A component, CbiO), a transmembrane protein (T component, CbiQ) and 2 possible substrate-capture proteins (S components, CbiM and CbiN) of unknown stoichimetry.</text>
</comment>
<dbReference type="FunFam" id="1.10.1760.20:FF:000001">
    <property type="entry name" value="Cobalt transport protein CbiM"/>
    <property type="match status" value="1"/>
</dbReference>
<evidence type="ECO:0000256" key="10">
    <source>
        <dbReference type="ARBA" id="ARBA00023136"/>
    </source>
</evidence>